<evidence type="ECO:0000259" key="12">
    <source>
        <dbReference type="PROSITE" id="PS51163"/>
    </source>
</evidence>
<dbReference type="SUPFAM" id="SSF54975">
    <property type="entry name" value="Acylphosphatase/BLUF domain-like"/>
    <property type="match status" value="1"/>
</dbReference>
<dbReference type="SUPFAM" id="SSF55821">
    <property type="entry name" value="YrdC/RibB"/>
    <property type="match status" value="1"/>
</dbReference>
<gene>
    <name evidence="13" type="ordered locus">Francci3_1072</name>
</gene>
<protein>
    <recommendedName>
        <fullName evidence="8">Carbamoyltransferase</fullName>
        <ecNumber evidence="8">6.2.-.-</ecNumber>
    </recommendedName>
</protein>
<dbReference type="HOGENOM" id="CLU_009164_0_0_11"/>
<dbReference type="Pfam" id="PF22521">
    <property type="entry name" value="HypF_C_2"/>
    <property type="match status" value="1"/>
</dbReference>
<evidence type="ECO:0000256" key="3">
    <source>
        <dbReference type="ARBA" id="ARBA00022598"/>
    </source>
</evidence>
<evidence type="ECO:0000256" key="5">
    <source>
        <dbReference type="ARBA" id="ARBA00022771"/>
    </source>
</evidence>
<dbReference type="InterPro" id="IPR017945">
    <property type="entry name" value="DHBP_synth_RibB-like_a/b_dom"/>
</dbReference>
<evidence type="ECO:0000256" key="6">
    <source>
        <dbReference type="ARBA" id="ARBA00022833"/>
    </source>
</evidence>
<dbReference type="OrthoDB" id="9808093at2"/>
<keyword evidence="5" id="KW-0863">Zinc-finger</keyword>
<dbReference type="Gene3D" id="3.90.870.50">
    <property type="match status" value="1"/>
</dbReference>
<feature type="domain" description="Acylphosphatase-like" evidence="11">
    <location>
        <begin position="17"/>
        <end position="105"/>
    </location>
</feature>
<dbReference type="PIRSF" id="PIRSF006256">
    <property type="entry name" value="CMPcnvr_hdrg_mat"/>
    <property type="match status" value="1"/>
</dbReference>
<evidence type="ECO:0000256" key="9">
    <source>
        <dbReference type="PROSITE-ProRule" id="PRU00520"/>
    </source>
</evidence>
<keyword evidence="14" id="KW-1185">Reference proteome</keyword>
<evidence type="ECO:0000256" key="8">
    <source>
        <dbReference type="PIRNR" id="PIRNR006256"/>
    </source>
</evidence>
<feature type="active site" evidence="9">
    <location>
        <position position="32"/>
    </location>
</feature>
<keyword evidence="3" id="KW-0436">Ligase</keyword>
<dbReference type="InterPro" id="IPR011125">
    <property type="entry name" value="Znf_HypF"/>
</dbReference>
<comment type="catalytic activity">
    <reaction evidence="9">
        <text>an acyl phosphate + H2O = a carboxylate + phosphate + H(+)</text>
        <dbReference type="Rhea" id="RHEA:14965"/>
        <dbReference type="ChEBI" id="CHEBI:15377"/>
        <dbReference type="ChEBI" id="CHEBI:15378"/>
        <dbReference type="ChEBI" id="CHEBI:29067"/>
        <dbReference type="ChEBI" id="CHEBI:43474"/>
        <dbReference type="ChEBI" id="CHEBI:59918"/>
        <dbReference type="EC" id="3.6.1.7"/>
    </reaction>
</comment>
<keyword evidence="9" id="KW-0378">Hydrolase</keyword>
<evidence type="ECO:0000256" key="2">
    <source>
        <dbReference type="ARBA" id="ARBA00008097"/>
    </source>
</evidence>
<dbReference type="InterPro" id="IPR051060">
    <property type="entry name" value="Carbamoyltrans_HypF-like"/>
</dbReference>
<dbReference type="Pfam" id="PF17788">
    <property type="entry name" value="HypF_C"/>
    <property type="match status" value="1"/>
</dbReference>
<dbReference type="GO" id="GO:0051604">
    <property type="term" value="P:protein maturation"/>
    <property type="evidence" value="ECO:0007669"/>
    <property type="project" value="TreeGrafter"/>
</dbReference>
<dbReference type="eggNOG" id="COG0068">
    <property type="taxonomic scope" value="Bacteria"/>
</dbReference>
<dbReference type="Gene3D" id="3.30.110.120">
    <property type="match status" value="1"/>
</dbReference>
<dbReference type="Pfam" id="PF01300">
    <property type="entry name" value="Sua5_yciO_yrdC"/>
    <property type="match status" value="1"/>
</dbReference>
<organism evidence="13 14">
    <name type="scientific">Frankia casuarinae (strain DSM 45818 / CECT 9043 / HFP020203 / CcI3)</name>
    <dbReference type="NCBI Taxonomy" id="106370"/>
    <lineage>
        <taxon>Bacteria</taxon>
        <taxon>Bacillati</taxon>
        <taxon>Actinomycetota</taxon>
        <taxon>Actinomycetes</taxon>
        <taxon>Frankiales</taxon>
        <taxon>Frankiaceae</taxon>
        <taxon>Frankia</taxon>
    </lineage>
</organism>
<dbReference type="InterPro" id="IPR017968">
    <property type="entry name" value="Acylphosphatase_CS"/>
</dbReference>
<evidence type="ECO:0000256" key="7">
    <source>
        <dbReference type="ARBA" id="ARBA00048220"/>
    </source>
</evidence>
<dbReference type="InterPro" id="IPR006070">
    <property type="entry name" value="Sua5-like_dom"/>
</dbReference>
<dbReference type="Gene3D" id="3.30.420.40">
    <property type="match status" value="1"/>
</dbReference>
<dbReference type="AlphaFoldDB" id="Q2JE38"/>
<dbReference type="UniPathway" id="UPA00335"/>
<comment type="similarity">
    <text evidence="2 8">Belongs to the carbamoyltransferase HypF family.</text>
</comment>
<dbReference type="PANTHER" id="PTHR42959">
    <property type="entry name" value="CARBAMOYLTRANSFERASE"/>
    <property type="match status" value="1"/>
</dbReference>
<dbReference type="RefSeq" id="WP_011435522.1">
    <property type="nucleotide sequence ID" value="NC_007777.1"/>
</dbReference>
<evidence type="ECO:0000256" key="10">
    <source>
        <dbReference type="SAM" id="MobiDB-lite"/>
    </source>
</evidence>
<dbReference type="InterPro" id="IPR041440">
    <property type="entry name" value="HypF_C"/>
</dbReference>
<evidence type="ECO:0000256" key="1">
    <source>
        <dbReference type="ARBA" id="ARBA00004711"/>
    </source>
</evidence>
<dbReference type="Proteomes" id="UP000001937">
    <property type="component" value="Chromosome"/>
</dbReference>
<dbReference type="InterPro" id="IPR004421">
    <property type="entry name" value="Carbamoyltransferase_HypF"/>
</dbReference>
<keyword evidence="6" id="KW-0862">Zinc</keyword>
<dbReference type="GO" id="GO:0016743">
    <property type="term" value="F:carboxyl- or carbamoyltransferase activity"/>
    <property type="evidence" value="ECO:0007669"/>
    <property type="project" value="UniProtKB-UniRule"/>
</dbReference>
<name>Q2JE38_FRACC</name>
<dbReference type="GO" id="GO:0003725">
    <property type="term" value="F:double-stranded RNA binding"/>
    <property type="evidence" value="ECO:0007669"/>
    <property type="project" value="InterPro"/>
</dbReference>
<dbReference type="InterPro" id="IPR001792">
    <property type="entry name" value="Acylphosphatase-like_dom"/>
</dbReference>
<dbReference type="GO" id="GO:0008270">
    <property type="term" value="F:zinc ion binding"/>
    <property type="evidence" value="ECO:0007669"/>
    <property type="project" value="UniProtKB-KW"/>
</dbReference>
<evidence type="ECO:0000313" key="13">
    <source>
        <dbReference type="EMBL" id="ABD10454.1"/>
    </source>
</evidence>
<feature type="active site" evidence="9">
    <location>
        <position position="50"/>
    </location>
</feature>
<feature type="region of interest" description="Disordered" evidence="10">
    <location>
        <begin position="519"/>
        <end position="544"/>
    </location>
</feature>
<dbReference type="Pfam" id="PF07503">
    <property type="entry name" value="zf-HYPF"/>
    <property type="match status" value="2"/>
</dbReference>
<dbReference type="PANTHER" id="PTHR42959:SF1">
    <property type="entry name" value="CARBAMOYLTRANSFERASE HYPF"/>
    <property type="match status" value="1"/>
</dbReference>
<dbReference type="PROSITE" id="PS00150">
    <property type="entry name" value="ACYLPHOSPHATASE_1"/>
    <property type="match status" value="1"/>
</dbReference>
<dbReference type="PROSITE" id="PS51160">
    <property type="entry name" value="ACYLPHOSPHATASE_3"/>
    <property type="match status" value="1"/>
</dbReference>
<dbReference type="InterPro" id="IPR036046">
    <property type="entry name" value="Acylphosphatase-like_dom_sf"/>
</dbReference>
<dbReference type="NCBIfam" id="TIGR00143">
    <property type="entry name" value="hypF"/>
    <property type="match status" value="1"/>
</dbReference>
<dbReference type="InterPro" id="IPR055128">
    <property type="entry name" value="HypF_C_2"/>
</dbReference>
<dbReference type="EC" id="6.2.-.-" evidence="8"/>
<dbReference type="GO" id="GO:0003998">
    <property type="term" value="F:acylphosphatase activity"/>
    <property type="evidence" value="ECO:0007669"/>
    <property type="project" value="UniProtKB-EC"/>
</dbReference>
<sequence length="848" mass="87629">MTGGRTGRTGRTGRRVRRRVVVEGVVQGVGFRPYVHRLAGTLGLAGFVGNDSTSVFAEVEGDEVAVAEFLRRLEPQAPPLARIERVTVTSVTRSTAGDAGFRIVAGATVPGDRTLVPADTAVCADCLREMFDPTDRRHRHPFITCTNCGPRYTIISALPYDRAATTMARFPMCARCAAEYADPADRRFHAEPVACPSCGPKLWFSPADGTGPEVHGTDAALAAAQRALADGAVVAVKGVGGYHLACSAENDPGDTAGDTALARLRARKDRPDKPFAVMVRDLATAALVADLSSAEAALLASPAAPIVLVRRSPAAGMSGISGMSRLVAPGTPLVGLLLPYTPVHHLLFAPVPGGGPRPPRMLVMTSGNRSGEPICFADDDARDRLAGLADAFLRHDRPILLPCDDSVVRCGYGDDGDDGQVLPVRRSRGYVPLPVDLGRPVRSVLAVGGEGKSTFCLTTDRRAFVSQHLGDMGSLAALRAFERSAAHLTDLYGVAPETLAADLHPGYVTRAWAERAAATGTEQAAAGDPAAGANQTSTHGSRSAGRLPHLVQHHHAHVAALLAEHGRLGDTILGVAFDGTGYGLDGTIWGGEVLLVGPDVARAERVAHLRPIGLPGGDAAVRNPYRVALAHLAAADLDWTADLAPVRACSVAELRTLRTALDRGVACVPCTSMGRLFDAVASLLGVRHRITYEAQAAVELEALAAAEFGGAGLGGAGLGGAGACRLSFGLANGVLDPVGVLAGIVAGLRAGVAVPVLAGAFHLAVADAVAEVAGLARRRYGVRLVGLTGGVFANVVLTRACRARLATAGFDVLVHRVVPPGDGGLALGQAAVAALSRPTEPTFGGKEA</sequence>
<keyword evidence="4" id="KW-0479">Metal-binding</keyword>
<dbReference type="STRING" id="106370.Francci3_1072"/>
<feature type="domain" description="YrdC-like" evidence="12">
    <location>
        <begin position="218"/>
        <end position="429"/>
    </location>
</feature>
<dbReference type="GO" id="GO:0016874">
    <property type="term" value="F:ligase activity"/>
    <property type="evidence" value="ECO:0007669"/>
    <property type="project" value="UniProtKB-UniRule"/>
</dbReference>
<feature type="compositionally biased region" description="Low complexity" evidence="10">
    <location>
        <begin position="519"/>
        <end position="533"/>
    </location>
</feature>
<reference evidence="13 14" key="1">
    <citation type="journal article" date="2007" name="Genome Res.">
        <title>Genome characteristics of facultatively symbiotic Frankia sp. strains reflect host range and host plant biogeography.</title>
        <authorList>
            <person name="Normand P."/>
            <person name="Lapierre P."/>
            <person name="Tisa L.S."/>
            <person name="Gogarten J.P."/>
            <person name="Alloisio N."/>
            <person name="Bagnarol E."/>
            <person name="Bassi C.A."/>
            <person name="Berry A.M."/>
            <person name="Bickhart D.M."/>
            <person name="Choisne N."/>
            <person name="Couloux A."/>
            <person name="Cournoyer B."/>
            <person name="Cruveiller S."/>
            <person name="Daubin V."/>
            <person name="Demange N."/>
            <person name="Francino M.P."/>
            <person name="Goltsman E."/>
            <person name="Huang Y."/>
            <person name="Kopp O.R."/>
            <person name="Labarre L."/>
            <person name="Lapidus A."/>
            <person name="Lavire C."/>
            <person name="Marechal J."/>
            <person name="Martinez M."/>
            <person name="Mastronunzio J.E."/>
            <person name="Mullin B.C."/>
            <person name="Niemann J."/>
            <person name="Pujic P."/>
            <person name="Rawnsley T."/>
            <person name="Rouy Z."/>
            <person name="Schenowitz C."/>
            <person name="Sellstedt A."/>
            <person name="Tavares F."/>
            <person name="Tomkins J.P."/>
            <person name="Vallenet D."/>
            <person name="Valverde C."/>
            <person name="Wall L.G."/>
            <person name="Wang Y."/>
            <person name="Medigue C."/>
            <person name="Benson D.R."/>
        </authorList>
    </citation>
    <scope>NUCLEOTIDE SEQUENCE [LARGE SCALE GENOMIC DNA]</scope>
    <source>
        <strain evidence="14">DSM 45818 / CECT 9043 / CcI3</strain>
    </source>
</reference>
<dbReference type="EMBL" id="CP000249">
    <property type="protein sequence ID" value="ABD10454.1"/>
    <property type="molecule type" value="Genomic_DNA"/>
</dbReference>
<evidence type="ECO:0000256" key="4">
    <source>
        <dbReference type="ARBA" id="ARBA00022723"/>
    </source>
</evidence>
<dbReference type="PhylomeDB" id="Q2JE38"/>
<dbReference type="Gene3D" id="3.30.420.360">
    <property type="match status" value="1"/>
</dbReference>
<accession>Q2JE38</accession>
<evidence type="ECO:0000259" key="11">
    <source>
        <dbReference type="PROSITE" id="PS51160"/>
    </source>
</evidence>
<proteinExistence type="inferred from homology"/>
<dbReference type="PROSITE" id="PS51163">
    <property type="entry name" value="YRDC"/>
    <property type="match status" value="1"/>
</dbReference>
<dbReference type="Pfam" id="PF00708">
    <property type="entry name" value="Acylphosphatase"/>
    <property type="match status" value="1"/>
</dbReference>
<comment type="catalytic activity">
    <reaction evidence="7">
        <text>C-terminal L-cysteinyl-[HypE protein] + carbamoyl phosphate + ATP + H2O = C-terminal S-carboxamide-L-cysteinyl-[HypE protein] + AMP + phosphate + diphosphate + H(+)</text>
        <dbReference type="Rhea" id="RHEA:55636"/>
        <dbReference type="Rhea" id="RHEA-COMP:14247"/>
        <dbReference type="Rhea" id="RHEA-COMP:14392"/>
        <dbReference type="ChEBI" id="CHEBI:15377"/>
        <dbReference type="ChEBI" id="CHEBI:15378"/>
        <dbReference type="ChEBI" id="CHEBI:30616"/>
        <dbReference type="ChEBI" id="CHEBI:33019"/>
        <dbReference type="ChEBI" id="CHEBI:43474"/>
        <dbReference type="ChEBI" id="CHEBI:58228"/>
        <dbReference type="ChEBI" id="CHEBI:76913"/>
        <dbReference type="ChEBI" id="CHEBI:139126"/>
        <dbReference type="ChEBI" id="CHEBI:456215"/>
    </reaction>
</comment>
<dbReference type="KEGG" id="fra:Francci3_1072"/>
<evidence type="ECO:0000313" key="14">
    <source>
        <dbReference type="Proteomes" id="UP000001937"/>
    </source>
</evidence>
<comment type="pathway">
    <text evidence="1">Protein modification; [NiFe] hydrogenase maturation.</text>
</comment>